<proteinExistence type="predicted"/>
<dbReference type="Proteomes" id="UP000320773">
    <property type="component" value="Unassembled WGS sequence"/>
</dbReference>
<feature type="signal peptide" evidence="1">
    <location>
        <begin position="1"/>
        <end position="20"/>
    </location>
</feature>
<gene>
    <name evidence="2" type="ORF">BC670_0842</name>
</gene>
<feature type="chain" id="PRO_5022097286" evidence="1">
    <location>
        <begin position="21"/>
        <end position="321"/>
    </location>
</feature>
<evidence type="ECO:0000313" key="3">
    <source>
        <dbReference type="Proteomes" id="UP000320773"/>
    </source>
</evidence>
<dbReference type="InterPro" id="IPR032342">
    <property type="entry name" value="DUF4861"/>
</dbReference>
<protein>
    <submittedName>
        <fullName evidence="2">Uncharacterized protein DUF4861</fullName>
    </submittedName>
</protein>
<sequence>MKIVKIITVLLVLLQVSVSAQNALSKEPPKTYAEISIKEGGTWVGQKYEGGTFVNVFNLKVPKSHWDHSYFIRYEGPGWESKKIAYRLYLDWRNCIDIFGKVSDTLVLSKVGLDGFESYHHESPWGMDILKVDKGLGIGAIGRFSGSEVLHFQKVDSTFVTIENKENQSSVIVNYKGWQTNTDKIDFQSTLTIDSYSRHTKHTIQTSKKIEGICTGIVKFKAIDLVSKTSENKKWAYMATYGKQSLVPDNLGMAVFYKVADVKERKEAEFDHLIIFKPTKKEVTFYLLGAWEQEKEGIKTQEEFYKYLDQKLEELEKKNKI</sequence>
<dbReference type="Pfam" id="PF16153">
    <property type="entry name" value="DUF4861"/>
    <property type="match status" value="1"/>
</dbReference>
<evidence type="ECO:0000256" key="1">
    <source>
        <dbReference type="SAM" id="SignalP"/>
    </source>
</evidence>
<accession>A0A543G1N0</accession>
<comment type="caution">
    <text evidence="2">The sequence shown here is derived from an EMBL/GenBank/DDBJ whole genome shotgun (WGS) entry which is preliminary data.</text>
</comment>
<keyword evidence="1" id="KW-0732">Signal</keyword>
<dbReference type="AlphaFoldDB" id="A0A543G1N0"/>
<reference evidence="2 3" key="1">
    <citation type="submission" date="2019-06" db="EMBL/GenBank/DDBJ databases">
        <title>Genomic Encyclopedia of Archaeal and Bacterial Type Strains, Phase II (KMG-II): from individual species to whole genera.</title>
        <authorList>
            <person name="Goeker M."/>
        </authorList>
    </citation>
    <scope>NUCLEOTIDE SEQUENCE [LARGE SCALE GENOMIC DNA]</scope>
    <source>
        <strain evidence="2 3">DSM 24789</strain>
    </source>
</reference>
<name>A0A543G1N0_9FLAO</name>
<evidence type="ECO:0000313" key="2">
    <source>
        <dbReference type="EMBL" id="TQM39987.1"/>
    </source>
</evidence>
<organism evidence="2 3">
    <name type="scientific">Flavobacterium branchiophilum</name>
    <dbReference type="NCBI Taxonomy" id="55197"/>
    <lineage>
        <taxon>Bacteria</taxon>
        <taxon>Pseudomonadati</taxon>
        <taxon>Bacteroidota</taxon>
        <taxon>Flavobacteriia</taxon>
        <taxon>Flavobacteriales</taxon>
        <taxon>Flavobacteriaceae</taxon>
        <taxon>Flavobacterium</taxon>
    </lineage>
</organism>
<dbReference type="EMBL" id="VFPJ01000001">
    <property type="protein sequence ID" value="TQM39987.1"/>
    <property type="molecule type" value="Genomic_DNA"/>
</dbReference>
<dbReference type="RefSeq" id="WP_089081378.1">
    <property type="nucleotide sequence ID" value="NZ_VFPJ01000001.1"/>
</dbReference>